<accession>A0ABQ0LVG3</accession>
<proteinExistence type="predicted"/>
<reference evidence="1" key="1">
    <citation type="submission" date="2014-09" db="EMBL/GenBank/DDBJ databases">
        <title>Genome sequence of the luminous mushroom Mycena chlorophos for searching fungal bioluminescence genes.</title>
        <authorList>
            <person name="Tanaka Y."/>
            <person name="Kasuga D."/>
            <person name="Oba Y."/>
            <person name="Hase S."/>
            <person name="Sato K."/>
            <person name="Oba Y."/>
            <person name="Sakakibara Y."/>
        </authorList>
    </citation>
    <scope>NUCLEOTIDE SEQUENCE</scope>
</reference>
<evidence type="ECO:0000313" key="2">
    <source>
        <dbReference type="Proteomes" id="UP000815677"/>
    </source>
</evidence>
<evidence type="ECO:0000313" key="1">
    <source>
        <dbReference type="EMBL" id="GAT55093.1"/>
    </source>
</evidence>
<gene>
    <name evidence="1" type="ORF">MCHLO_11896</name>
</gene>
<dbReference type="EMBL" id="DF848888">
    <property type="protein sequence ID" value="GAT55093.1"/>
    <property type="molecule type" value="Genomic_DNA"/>
</dbReference>
<protein>
    <submittedName>
        <fullName evidence="1">Uncharacterized protein</fullName>
    </submittedName>
</protein>
<sequence length="104" mass="11284">MLDALDLLDLGLIGLPDASSPPPDSLLFSPMTPLAPKDTTEDKLVRRWVAAGPPPVWHTRQTLTIHVPTRLQPQSRTPSPSSLLTPRSYTFEALCPSPSSVAVF</sequence>
<keyword evidence="2" id="KW-1185">Reference proteome</keyword>
<dbReference type="Proteomes" id="UP000815677">
    <property type="component" value="Unassembled WGS sequence"/>
</dbReference>
<name>A0ABQ0LVG3_MYCCL</name>
<organism evidence="1 2">
    <name type="scientific">Mycena chlorophos</name>
    <name type="common">Agaric fungus</name>
    <name type="synonym">Agaricus chlorophos</name>
    <dbReference type="NCBI Taxonomy" id="658473"/>
    <lineage>
        <taxon>Eukaryota</taxon>
        <taxon>Fungi</taxon>
        <taxon>Dikarya</taxon>
        <taxon>Basidiomycota</taxon>
        <taxon>Agaricomycotina</taxon>
        <taxon>Agaricomycetes</taxon>
        <taxon>Agaricomycetidae</taxon>
        <taxon>Agaricales</taxon>
        <taxon>Marasmiineae</taxon>
        <taxon>Mycenaceae</taxon>
        <taxon>Mycena</taxon>
    </lineage>
</organism>